<dbReference type="GeneID" id="67476118"/>
<keyword evidence="2" id="KW-1185">Reference proteome</keyword>
<proteinExistence type="predicted"/>
<accession>A0ABR8ZPC6</accession>
<sequence length="83" mass="9094">MTSLSPRGLNTLKFTDEIETVNLSSRAHNGQRSAHAFPDVQNATCNTVTQIFAVAGFLPRRFREAAPKLLMKTAAVVAGNFCW</sequence>
<reference evidence="1 2" key="1">
    <citation type="journal article" date="2020" name="FEMS Microbiol. Ecol.">
        <title>Temporal dynamics of bacterial communities during seed development and maturation.</title>
        <authorList>
            <person name="Chesneau G."/>
            <person name="Torres-Cortes G."/>
            <person name="Briand M."/>
            <person name="Darrasse A."/>
            <person name="Preveaux A."/>
            <person name="Marais C."/>
            <person name="Jacques M.A."/>
            <person name="Shade A."/>
            <person name="Barret M."/>
        </authorList>
    </citation>
    <scope>NUCLEOTIDE SEQUENCE [LARGE SCALE GENOMIC DNA]</scope>
    <source>
        <strain evidence="1 2">CFBP13732</strain>
    </source>
</reference>
<evidence type="ECO:0000313" key="2">
    <source>
        <dbReference type="Proteomes" id="UP000661012"/>
    </source>
</evidence>
<dbReference type="RefSeq" id="WP_137269417.1">
    <property type="nucleotide sequence ID" value="NZ_CP022725.1"/>
</dbReference>
<dbReference type="EMBL" id="JACYNN010000002">
    <property type="protein sequence ID" value="MBD8105518.1"/>
    <property type="molecule type" value="Genomic_DNA"/>
</dbReference>
<dbReference type="Proteomes" id="UP000661012">
    <property type="component" value="Unassembled WGS sequence"/>
</dbReference>
<evidence type="ECO:0000313" key="1">
    <source>
        <dbReference type="EMBL" id="MBD8105518.1"/>
    </source>
</evidence>
<comment type="caution">
    <text evidence="1">The sequence shown here is derived from an EMBL/GenBank/DDBJ whole genome shotgun (WGS) entry which is preliminary data.</text>
</comment>
<gene>
    <name evidence="1" type="ORF">IFT93_03670</name>
</gene>
<organism evidence="1 2">
    <name type="scientific">Erwinia persicina</name>
    <dbReference type="NCBI Taxonomy" id="55211"/>
    <lineage>
        <taxon>Bacteria</taxon>
        <taxon>Pseudomonadati</taxon>
        <taxon>Pseudomonadota</taxon>
        <taxon>Gammaproteobacteria</taxon>
        <taxon>Enterobacterales</taxon>
        <taxon>Erwiniaceae</taxon>
        <taxon>Erwinia</taxon>
    </lineage>
</organism>
<name>A0ABR8ZPC6_9GAMM</name>
<protein>
    <submittedName>
        <fullName evidence="1">Uncharacterized protein</fullName>
    </submittedName>
</protein>